<comment type="subcellular location">
    <subcellularLocation>
        <location evidence="1">Nucleus</location>
    </subcellularLocation>
</comment>
<dbReference type="PANTHER" id="PTHR16515">
    <property type="entry name" value="PR DOMAIN ZINC FINGER PROTEIN"/>
    <property type="match status" value="1"/>
</dbReference>
<sequence>MEFFCKTFTEVLQQFPFRYGAQMLKNILILGKKCFSVDRIEVNALPPVSDNHASQNSADTSVTLPNRAHAVYRCKKGGKRKRRVFKVPTSNNHVEKQEATPEVEQKPDCGGKNMLKCGYCGRLFKFLSQLIVHQRIHTGERPFKCAECGKGFTKNSNLNLHLKMHLKNNMYQKCQLCKIRVSISQFAAHMETHTQGVNEPALIYPNRRIENLSQPRTH</sequence>
<dbReference type="FunFam" id="3.30.160.60:FF:000478">
    <property type="entry name" value="Zinc finger protein 133"/>
    <property type="match status" value="1"/>
</dbReference>
<dbReference type="SMART" id="SM00355">
    <property type="entry name" value="ZnF_C2H2"/>
    <property type="match status" value="3"/>
</dbReference>
<dbReference type="PROSITE" id="PS50157">
    <property type="entry name" value="ZINC_FINGER_C2H2_2"/>
    <property type="match status" value="2"/>
</dbReference>
<dbReference type="AlphaFoldDB" id="A0A3B3VA78"/>
<keyword evidence="6" id="KW-0539">Nucleus</keyword>
<dbReference type="InterPro" id="IPR013087">
    <property type="entry name" value="Znf_C2H2_type"/>
</dbReference>
<evidence type="ECO:0000256" key="5">
    <source>
        <dbReference type="ARBA" id="ARBA00022833"/>
    </source>
</evidence>
<dbReference type="GO" id="GO:0005634">
    <property type="term" value="C:nucleus"/>
    <property type="evidence" value="ECO:0007669"/>
    <property type="project" value="UniProtKB-SubCell"/>
</dbReference>
<evidence type="ECO:0000256" key="1">
    <source>
        <dbReference type="ARBA" id="ARBA00004123"/>
    </source>
</evidence>
<name>A0A3B3VA78_9TELE</name>
<evidence type="ECO:0000256" key="6">
    <source>
        <dbReference type="ARBA" id="ARBA00023242"/>
    </source>
</evidence>
<dbReference type="PANTHER" id="PTHR16515:SF49">
    <property type="entry name" value="GASTRULA ZINC FINGER PROTEIN XLCGF49.1-LIKE-RELATED"/>
    <property type="match status" value="1"/>
</dbReference>
<keyword evidence="3" id="KW-0677">Repeat</keyword>
<evidence type="ECO:0000256" key="3">
    <source>
        <dbReference type="ARBA" id="ARBA00022737"/>
    </source>
</evidence>
<reference evidence="9" key="1">
    <citation type="submission" date="2025-08" db="UniProtKB">
        <authorList>
            <consortium name="Ensembl"/>
        </authorList>
    </citation>
    <scope>IDENTIFICATION</scope>
</reference>
<dbReference type="FunFam" id="3.30.160.60:FF:000624">
    <property type="entry name" value="zinc finger protein 697"/>
    <property type="match status" value="1"/>
</dbReference>
<dbReference type="PROSITE" id="PS00028">
    <property type="entry name" value="ZINC_FINGER_C2H2_1"/>
    <property type="match status" value="2"/>
</dbReference>
<dbReference type="GO" id="GO:0010468">
    <property type="term" value="P:regulation of gene expression"/>
    <property type="evidence" value="ECO:0007669"/>
    <property type="project" value="TreeGrafter"/>
</dbReference>
<dbReference type="GO" id="GO:0008270">
    <property type="term" value="F:zinc ion binding"/>
    <property type="evidence" value="ECO:0007669"/>
    <property type="project" value="UniProtKB-KW"/>
</dbReference>
<evidence type="ECO:0000256" key="2">
    <source>
        <dbReference type="ARBA" id="ARBA00022723"/>
    </source>
</evidence>
<feature type="domain" description="C2H2-type" evidence="8">
    <location>
        <begin position="115"/>
        <end position="142"/>
    </location>
</feature>
<protein>
    <recommendedName>
        <fullName evidence="8">C2H2-type domain-containing protein</fullName>
    </recommendedName>
</protein>
<organism evidence="9 10">
    <name type="scientific">Poecilia latipinna</name>
    <name type="common">sailfin molly</name>
    <dbReference type="NCBI Taxonomy" id="48699"/>
    <lineage>
        <taxon>Eukaryota</taxon>
        <taxon>Metazoa</taxon>
        <taxon>Chordata</taxon>
        <taxon>Craniata</taxon>
        <taxon>Vertebrata</taxon>
        <taxon>Euteleostomi</taxon>
        <taxon>Actinopterygii</taxon>
        <taxon>Neopterygii</taxon>
        <taxon>Teleostei</taxon>
        <taxon>Neoteleostei</taxon>
        <taxon>Acanthomorphata</taxon>
        <taxon>Ovalentaria</taxon>
        <taxon>Atherinomorphae</taxon>
        <taxon>Cyprinodontiformes</taxon>
        <taxon>Poeciliidae</taxon>
        <taxon>Poeciliinae</taxon>
        <taxon>Poecilia</taxon>
    </lineage>
</organism>
<evidence type="ECO:0000313" key="9">
    <source>
        <dbReference type="Ensembl" id="ENSPLAP00000021857.1"/>
    </source>
</evidence>
<proteinExistence type="predicted"/>
<reference evidence="9" key="2">
    <citation type="submission" date="2025-09" db="UniProtKB">
        <authorList>
            <consortium name="Ensembl"/>
        </authorList>
    </citation>
    <scope>IDENTIFICATION</scope>
</reference>
<evidence type="ECO:0000259" key="8">
    <source>
        <dbReference type="PROSITE" id="PS50157"/>
    </source>
</evidence>
<keyword evidence="10" id="KW-1185">Reference proteome</keyword>
<dbReference type="STRING" id="48699.ENSPLAP00000021857"/>
<evidence type="ECO:0000256" key="4">
    <source>
        <dbReference type="ARBA" id="ARBA00022771"/>
    </source>
</evidence>
<dbReference type="Gene3D" id="3.30.160.60">
    <property type="entry name" value="Classic Zinc Finger"/>
    <property type="match status" value="2"/>
</dbReference>
<evidence type="ECO:0000256" key="7">
    <source>
        <dbReference type="PROSITE-ProRule" id="PRU00042"/>
    </source>
</evidence>
<evidence type="ECO:0000313" key="10">
    <source>
        <dbReference type="Proteomes" id="UP000261500"/>
    </source>
</evidence>
<keyword evidence="2" id="KW-0479">Metal-binding</keyword>
<dbReference type="Proteomes" id="UP000261500">
    <property type="component" value="Unplaced"/>
</dbReference>
<dbReference type="Pfam" id="PF00096">
    <property type="entry name" value="zf-C2H2"/>
    <property type="match status" value="2"/>
</dbReference>
<dbReference type="SUPFAM" id="SSF57667">
    <property type="entry name" value="beta-beta-alpha zinc fingers"/>
    <property type="match status" value="1"/>
</dbReference>
<dbReference type="GeneTree" id="ENSGT01120000277277"/>
<dbReference type="InterPro" id="IPR050331">
    <property type="entry name" value="Zinc_finger"/>
</dbReference>
<keyword evidence="5" id="KW-0862">Zinc</keyword>
<dbReference type="InterPro" id="IPR036236">
    <property type="entry name" value="Znf_C2H2_sf"/>
</dbReference>
<accession>A0A3B3VA78</accession>
<keyword evidence="4 7" id="KW-0863">Zinc-finger</keyword>
<dbReference type="Ensembl" id="ENSPLAT00000009919.1">
    <property type="protein sequence ID" value="ENSPLAP00000021857.1"/>
    <property type="gene ID" value="ENSPLAG00000005919.1"/>
</dbReference>
<feature type="domain" description="C2H2-type" evidence="8">
    <location>
        <begin position="143"/>
        <end position="170"/>
    </location>
</feature>